<proteinExistence type="predicted"/>
<dbReference type="AlphaFoldDB" id="A0A9D4KVA9"/>
<comment type="caution">
    <text evidence="1">The sequence shown here is derived from an EMBL/GenBank/DDBJ whole genome shotgun (WGS) entry which is preliminary data.</text>
</comment>
<keyword evidence="2" id="KW-1185">Reference proteome</keyword>
<sequence length="109" mass="13323">MLWLYKVTIIEVTYVPEHKCNIHKTNVSTKFHDDWTINVTSRVFTSFFLLYTNKEKDPSPWWQCFLPIRTIFELNRCIMETNVLTKVHKDWAKNVSYRLFTCFHYMHIE</sequence>
<protein>
    <submittedName>
        <fullName evidence="1">Uncharacterized protein</fullName>
    </submittedName>
</protein>
<accession>A0A9D4KVA9</accession>
<reference evidence="1" key="2">
    <citation type="submission" date="2020-11" db="EMBL/GenBank/DDBJ databases">
        <authorList>
            <person name="McCartney M.A."/>
            <person name="Auch B."/>
            <person name="Kono T."/>
            <person name="Mallez S."/>
            <person name="Becker A."/>
            <person name="Gohl D.M."/>
            <person name="Silverstein K.A.T."/>
            <person name="Koren S."/>
            <person name="Bechman K.B."/>
            <person name="Herman A."/>
            <person name="Abrahante J.E."/>
            <person name="Garbe J."/>
        </authorList>
    </citation>
    <scope>NUCLEOTIDE SEQUENCE</scope>
    <source>
        <strain evidence="1">Duluth1</strain>
        <tissue evidence="1">Whole animal</tissue>
    </source>
</reference>
<dbReference type="EMBL" id="JAIWYP010000003">
    <property type="protein sequence ID" value="KAH3846274.1"/>
    <property type="molecule type" value="Genomic_DNA"/>
</dbReference>
<name>A0A9D4KVA9_DREPO</name>
<evidence type="ECO:0000313" key="2">
    <source>
        <dbReference type="Proteomes" id="UP000828390"/>
    </source>
</evidence>
<reference evidence="1" key="1">
    <citation type="journal article" date="2019" name="bioRxiv">
        <title>The Genome of the Zebra Mussel, Dreissena polymorpha: A Resource for Invasive Species Research.</title>
        <authorList>
            <person name="McCartney M.A."/>
            <person name="Auch B."/>
            <person name="Kono T."/>
            <person name="Mallez S."/>
            <person name="Zhang Y."/>
            <person name="Obille A."/>
            <person name="Becker A."/>
            <person name="Abrahante J.E."/>
            <person name="Garbe J."/>
            <person name="Badalamenti J.P."/>
            <person name="Herman A."/>
            <person name="Mangelson H."/>
            <person name="Liachko I."/>
            <person name="Sullivan S."/>
            <person name="Sone E.D."/>
            <person name="Koren S."/>
            <person name="Silverstein K.A.T."/>
            <person name="Beckman K.B."/>
            <person name="Gohl D.M."/>
        </authorList>
    </citation>
    <scope>NUCLEOTIDE SEQUENCE</scope>
    <source>
        <strain evidence="1">Duluth1</strain>
        <tissue evidence="1">Whole animal</tissue>
    </source>
</reference>
<organism evidence="1 2">
    <name type="scientific">Dreissena polymorpha</name>
    <name type="common">Zebra mussel</name>
    <name type="synonym">Mytilus polymorpha</name>
    <dbReference type="NCBI Taxonomy" id="45954"/>
    <lineage>
        <taxon>Eukaryota</taxon>
        <taxon>Metazoa</taxon>
        <taxon>Spiralia</taxon>
        <taxon>Lophotrochozoa</taxon>
        <taxon>Mollusca</taxon>
        <taxon>Bivalvia</taxon>
        <taxon>Autobranchia</taxon>
        <taxon>Heteroconchia</taxon>
        <taxon>Euheterodonta</taxon>
        <taxon>Imparidentia</taxon>
        <taxon>Neoheterodontei</taxon>
        <taxon>Myida</taxon>
        <taxon>Dreissenoidea</taxon>
        <taxon>Dreissenidae</taxon>
        <taxon>Dreissena</taxon>
    </lineage>
</organism>
<evidence type="ECO:0000313" key="1">
    <source>
        <dbReference type="EMBL" id="KAH3846274.1"/>
    </source>
</evidence>
<dbReference type="Proteomes" id="UP000828390">
    <property type="component" value="Unassembled WGS sequence"/>
</dbReference>
<gene>
    <name evidence="1" type="ORF">DPMN_088573</name>
</gene>